<evidence type="ECO:0000256" key="4">
    <source>
        <dbReference type="ARBA" id="ARBA00022801"/>
    </source>
</evidence>
<proteinExistence type="predicted"/>
<accession>A0A7V2WUK9</accession>
<dbReference type="GO" id="GO:0051603">
    <property type="term" value="P:proteolysis involved in protein catabolic process"/>
    <property type="evidence" value="ECO:0007669"/>
    <property type="project" value="TreeGrafter"/>
</dbReference>
<dbReference type="GO" id="GO:0046872">
    <property type="term" value="F:metal ion binding"/>
    <property type="evidence" value="ECO:0007669"/>
    <property type="project" value="UniProtKB-KW"/>
</dbReference>
<evidence type="ECO:0000256" key="1">
    <source>
        <dbReference type="ARBA" id="ARBA00001947"/>
    </source>
</evidence>
<keyword evidence="5" id="KW-0862">Zinc</keyword>
<keyword evidence="6" id="KW-0482">Metalloprotease</keyword>
<dbReference type="GO" id="GO:0016020">
    <property type="term" value="C:membrane"/>
    <property type="evidence" value="ECO:0007669"/>
    <property type="project" value="TreeGrafter"/>
</dbReference>
<dbReference type="PANTHER" id="PTHR22726:SF1">
    <property type="entry name" value="METALLOENDOPEPTIDASE OMA1, MITOCHONDRIAL"/>
    <property type="match status" value="1"/>
</dbReference>
<comment type="caution">
    <text evidence="8">The sequence shown here is derived from an EMBL/GenBank/DDBJ whole genome shotgun (WGS) entry which is preliminary data.</text>
</comment>
<dbReference type="Pfam" id="PF01435">
    <property type="entry name" value="Peptidase_M48"/>
    <property type="match status" value="1"/>
</dbReference>
<dbReference type="GO" id="GO:0004222">
    <property type="term" value="F:metalloendopeptidase activity"/>
    <property type="evidence" value="ECO:0007669"/>
    <property type="project" value="InterPro"/>
</dbReference>
<name>A0A7V2WUK9_LEUMU</name>
<evidence type="ECO:0000256" key="2">
    <source>
        <dbReference type="ARBA" id="ARBA00022670"/>
    </source>
</evidence>
<evidence type="ECO:0000256" key="5">
    <source>
        <dbReference type="ARBA" id="ARBA00022833"/>
    </source>
</evidence>
<gene>
    <name evidence="8" type="ORF">ENJ51_03170</name>
</gene>
<organism evidence="8">
    <name type="scientific">Leucothrix mucor</name>
    <dbReference type="NCBI Taxonomy" id="45248"/>
    <lineage>
        <taxon>Bacteria</taxon>
        <taxon>Pseudomonadati</taxon>
        <taxon>Pseudomonadota</taxon>
        <taxon>Gammaproteobacteria</taxon>
        <taxon>Thiotrichales</taxon>
        <taxon>Thiotrichaceae</taxon>
        <taxon>Leucothrix</taxon>
    </lineage>
</organism>
<evidence type="ECO:0000259" key="7">
    <source>
        <dbReference type="Pfam" id="PF01435"/>
    </source>
</evidence>
<dbReference type="Proteomes" id="UP000885750">
    <property type="component" value="Unassembled WGS sequence"/>
</dbReference>
<dbReference type="InterPro" id="IPR001915">
    <property type="entry name" value="Peptidase_M48"/>
</dbReference>
<keyword evidence="2" id="KW-0645">Protease</keyword>
<evidence type="ECO:0000256" key="3">
    <source>
        <dbReference type="ARBA" id="ARBA00022723"/>
    </source>
</evidence>
<dbReference type="InterPro" id="IPR051156">
    <property type="entry name" value="Mito/Outer_Membr_Metalloprot"/>
</dbReference>
<dbReference type="Gene3D" id="1.25.40.10">
    <property type="entry name" value="Tetratricopeptide repeat domain"/>
    <property type="match status" value="1"/>
</dbReference>
<reference evidence="8" key="1">
    <citation type="journal article" date="2020" name="mSystems">
        <title>Genome- and Community-Level Interaction Insights into Carbon Utilization and Element Cycling Functions of Hydrothermarchaeota in Hydrothermal Sediment.</title>
        <authorList>
            <person name="Zhou Z."/>
            <person name="Liu Y."/>
            <person name="Xu W."/>
            <person name="Pan J."/>
            <person name="Luo Z.H."/>
            <person name="Li M."/>
        </authorList>
    </citation>
    <scope>NUCLEOTIDE SEQUENCE [LARGE SCALE GENOMIC DNA]</scope>
    <source>
        <strain evidence="8">HyVt-493</strain>
    </source>
</reference>
<feature type="domain" description="Peptidase M48" evidence="7">
    <location>
        <begin position="77"/>
        <end position="263"/>
    </location>
</feature>
<dbReference type="InterPro" id="IPR011990">
    <property type="entry name" value="TPR-like_helical_dom_sf"/>
</dbReference>
<protein>
    <recommendedName>
        <fullName evidence="7">Peptidase M48 domain-containing protein</fullName>
    </recommendedName>
</protein>
<comment type="cofactor">
    <cofactor evidence="1">
        <name>Zn(2+)</name>
        <dbReference type="ChEBI" id="CHEBI:29105"/>
    </cofactor>
</comment>
<evidence type="ECO:0000256" key="6">
    <source>
        <dbReference type="ARBA" id="ARBA00023049"/>
    </source>
</evidence>
<dbReference type="PANTHER" id="PTHR22726">
    <property type="entry name" value="METALLOENDOPEPTIDASE OMA1"/>
    <property type="match status" value="1"/>
</dbReference>
<dbReference type="EMBL" id="DRMS01000135">
    <property type="protein sequence ID" value="HFC91792.1"/>
    <property type="molecule type" value="Genomic_DNA"/>
</dbReference>
<keyword evidence="3" id="KW-0479">Metal-binding</keyword>
<dbReference type="Gene3D" id="3.30.2010.10">
    <property type="entry name" value="Metalloproteases ('zincins'), catalytic domain"/>
    <property type="match status" value="1"/>
</dbReference>
<sequence>MNKILSPACLSMLISAFLIVLPVQAELDLSLPDYNLPDIGDASIGSISYAKERMIGLKVLREIRADAPVIEDSEISAWIRSLGNRLSARASGSSNPYYFLVVKDDRVNAFATLGGVIVVNTGLILQTESEDELAAVLAHEIAHISQRHIARMVENSKRNMLGTGVAILAGLLASSKNAEAGQAIITGAVAMQAHNDLTFSRAAESEADRVGLRILASAGFNPAAMPIFLKKLEAEFSGARGVANEYLRSHPLTVKRVSDARSTAAKYGRFNPKKKSLTYQYLREKIRVLSRATGKHGQVPQNISATLRRYAKASALLQRGNLNAVLTIMGTKSANKSEALLIANALLQQRKYQAVVQLLKPLVRLYAGENALIIPLANAYLGLGKAAQAWQLINHVVLSEQSSLTFFEVRQRVAQQIGLIGAAYRSVAERNLRIGEYQHAITQALQAMKAAHISAAELKAAQYLLRKAKIAEKNHSLGQ</sequence>
<dbReference type="AlphaFoldDB" id="A0A7V2WUK9"/>
<evidence type="ECO:0000313" key="8">
    <source>
        <dbReference type="EMBL" id="HFC91792.1"/>
    </source>
</evidence>
<keyword evidence="4" id="KW-0378">Hydrolase</keyword>